<keyword evidence="2" id="KW-0812">Transmembrane</keyword>
<keyword evidence="2" id="KW-1133">Transmembrane helix</keyword>
<evidence type="ECO:0000313" key="4">
    <source>
        <dbReference type="Proteomes" id="UP000218334"/>
    </source>
</evidence>
<accession>A0A2H3AUN2</accession>
<keyword evidence="2" id="KW-0472">Membrane</keyword>
<feature type="transmembrane region" description="Helical" evidence="2">
    <location>
        <begin position="212"/>
        <end position="230"/>
    </location>
</feature>
<protein>
    <submittedName>
        <fullName evidence="3">Uncharacterized protein</fullName>
    </submittedName>
</protein>
<evidence type="ECO:0000256" key="1">
    <source>
        <dbReference type="SAM" id="MobiDB-lite"/>
    </source>
</evidence>
<sequence length="350" mass="38333">MTAAITYLGTATPELTDSQIKAIFANLDVVFNDIMLNAFFHGIYTGVVAVTLWAVASRNNYQDHRRSHILVFTILILYILATVDFCCVWANVILTFITDGESFWTAYSAIPKTWMLLEQGINALLSTVLADATLAWDLTFVFARGIVTYYTAFGSQPTPQALYIENIVSWSLLYSSLILATLLWCTILIIYRILRVGGAAGRIHVYQRVIEMLVESASVYSAVLVVLLVLEARNEITGTYIGDLAIAMRGIMPTILVGRVAAGHARPDDSWSESTVRSSLRFGNHSSSHNDTEMSVGSGWDTSSPVRPDLGEGLEDITEVHVEGTAPTASAHDYYAHVVGTSSSVDYSVV</sequence>
<proteinExistence type="predicted"/>
<feature type="transmembrane region" description="Helical" evidence="2">
    <location>
        <begin position="68"/>
        <end position="97"/>
    </location>
</feature>
<feature type="region of interest" description="Disordered" evidence="1">
    <location>
        <begin position="282"/>
        <end position="307"/>
    </location>
</feature>
<evidence type="ECO:0000313" key="3">
    <source>
        <dbReference type="EMBL" id="PBK62469.1"/>
    </source>
</evidence>
<dbReference type="AlphaFoldDB" id="A0A2H3AUN2"/>
<name>A0A2H3AUN2_9AGAR</name>
<dbReference type="EMBL" id="KZ293466">
    <property type="protein sequence ID" value="PBK62469.1"/>
    <property type="molecule type" value="Genomic_DNA"/>
</dbReference>
<gene>
    <name evidence="3" type="ORF">ARMSODRAFT_1024882</name>
</gene>
<dbReference type="Proteomes" id="UP000218334">
    <property type="component" value="Unassembled WGS sequence"/>
</dbReference>
<organism evidence="3 4">
    <name type="scientific">Armillaria solidipes</name>
    <dbReference type="NCBI Taxonomy" id="1076256"/>
    <lineage>
        <taxon>Eukaryota</taxon>
        <taxon>Fungi</taxon>
        <taxon>Dikarya</taxon>
        <taxon>Basidiomycota</taxon>
        <taxon>Agaricomycotina</taxon>
        <taxon>Agaricomycetes</taxon>
        <taxon>Agaricomycetidae</taxon>
        <taxon>Agaricales</taxon>
        <taxon>Marasmiineae</taxon>
        <taxon>Physalacriaceae</taxon>
        <taxon>Armillaria</taxon>
    </lineage>
</organism>
<feature type="transmembrane region" description="Helical" evidence="2">
    <location>
        <begin position="167"/>
        <end position="191"/>
    </location>
</feature>
<keyword evidence="4" id="KW-1185">Reference proteome</keyword>
<evidence type="ECO:0000256" key="2">
    <source>
        <dbReference type="SAM" id="Phobius"/>
    </source>
</evidence>
<reference evidence="4" key="1">
    <citation type="journal article" date="2017" name="Nat. Ecol. Evol.">
        <title>Genome expansion and lineage-specific genetic innovations in the forest pathogenic fungi Armillaria.</title>
        <authorList>
            <person name="Sipos G."/>
            <person name="Prasanna A.N."/>
            <person name="Walter M.C."/>
            <person name="O'Connor E."/>
            <person name="Balint B."/>
            <person name="Krizsan K."/>
            <person name="Kiss B."/>
            <person name="Hess J."/>
            <person name="Varga T."/>
            <person name="Slot J."/>
            <person name="Riley R."/>
            <person name="Boka B."/>
            <person name="Rigling D."/>
            <person name="Barry K."/>
            <person name="Lee J."/>
            <person name="Mihaltcheva S."/>
            <person name="LaButti K."/>
            <person name="Lipzen A."/>
            <person name="Waldron R."/>
            <person name="Moloney N.M."/>
            <person name="Sperisen C."/>
            <person name="Kredics L."/>
            <person name="Vagvoelgyi C."/>
            <person name="Patrignani A."/>
            <person name="Fitzpatrick D."/>
            <person name="Nagy I."/>
            <person name="Doyle S."/>
            <person name="Anderson J.B."/>
            <person name="Grigoriev I.V."/>
            <person name="Gueldener U."/>
            <person name="Muensterkoetter M."/>
            <person name="Nagy L.G."/>
        </authorList>
    </citation>
    <scope>NUCLEOTIDE SEQUENCE [LARGE SCALE GENOMIC DNA]</scope>
    <source>
        <strain evidence="4">28-4</strain>
    </source>
</reference>
<feature type="compositionally biased region" description="Polar residues" evidence="1">
    <location>
        <begin position="284"/>
        <end position="305"/>
    </location>
</feature>
<feature type="transmembrane region" description="Helical" evidence="2">
    <location>
        <begin position="34"/>
        <end position="56"/>
    </location>
</feature>